<dbReference type="PANTHER" id="PTHR31118">
    <property type="entry name" value="CYCLASE-LIKE PROTEIN 2"/>
    <property type="match status" value="1"/>
</dbReference>
<evidence type="ECO:0000313" key="3">
    <source>
        <dbReference type="Proteomes" id="UP000553209"/>
    </source>
</evidence>
<comment type="caution">
    <text evidence="2">The sequence shown here is derived from an EMBL/GenBank/DDBJ whole genome shotgun (WGS) entry which is preliminary data.</text>
</comment>
<accession>A0A7X6MLX0</accession>
<organism evidence="2 3">
    <name type="scientific">Nocardiopsis alborubida</name>
    <dbReference type="NCBI Taxonomy" id="146802"/>
    <lineage>
        <taxon>Bacteria</taxon>
        <taxon>Bacillati</taxon>
        <taxon>Actinomycetota</taxon>
        <taxon>Actinomycetes</taxon>
        <taxon>Streptosporangiales</taxon>
        <taxon>Nocardiopsidaceae</taxon>
        <taxon>Nocardiopsis</taxon>
    </lineage>
</organism>
<protein>
    <submittedName>
        <fullName evidence="2">Cyclase family protein</fullName>
    </submittedName>
</protein>
<dbReference type="EMBL" id="JAAXPG010000061">
    <property type="protein sequence ID" value="NKZ02119.1"/>
    <property type="molecule type" value="Genomic_DNA"/>
</dbReference>
<keyword evidence="3" id="KW-1185">Reference proteome</keyword>
<dbReference type="InterPro" id="IPR037175">
    <property type="entry name" value="KFase_sf"/>
</dbReference>
<name>A0A7X6MLX0_9ACTN</name>
<feature type="region of interest" description="Disordered" evidence="1">
    <location>
        <begin position="1"/>
        <end position="68"/>
    </location>
</feature>
<dbReference type="Proteomes" id="UP000553209">
    <property type="component" value="Unassembled WGS sequence"/>
</dbReference>
<dbReference type="InterPro" id="IPR007325">
    <property type="entry name" value="KFase/CYL"/>
</dbReference>
<feature type="compositionally biased region" description="Basic and acidic residues" evidence="1">
    <location>
        <begin position="56"/>
        <end position="65"/>
    </location>
</feature>
<dbReference type="Gene3D" id="3.50.30.50">
    <property type="entry name" value="Putative cyclase"/>
    <property type="match status" value="1"/>
</dbReference>
<gene>
    <name evidence="2" type="ORF">HGB44_31345</name>
</gene>
<dbReference type="RefSeq" id="WP_061083719.1">
    <property type="nucleotide sequence ID" value="NZ_JAAXPG010000061.1"/>
</dbReference>
<reference evidence="2 3" key="1">
    <citation type="submission" date="2020-04" db="EMBL/GenBank/DDBJ databases">
        <title>MicrobeNet Type strains.</title>
        <authorList>
            <person name="Nicholson A.C."/>
        </authorList>
    </citation>
    <scope>NUCLEOTIDE SEQUENCE [LARGE SCALE GENOMIC DNA]</scope>
    <source>
        <strain evidence="2 3">ATCC 23612</strain>
    </source>
</reference>
<dbReference type="AlphaFoldDB" id="A0A7X6MLX0"/>
<dbReference type="PANTHER" id="PTHR31118:SF12">
    <property type="entry name" value="CYCLASE-LIKE PROTEIN 2"/>
    <property type="match status" value="1"/>
</dbReference>
<dbReference type="SUPFAM" id="SSF102198">
    <property type="entry name" value="Putative cyclase"/>
    <property type="match status" value="1"/>
</dbReference>
<evidence type="ECO:0000256" key="1">
    <source>
        <dbReference type="SAM" id="MobiDB-lite"/>
    </source>
</evidence>
<feature type="compositionally biased region" description="Pro residues" evidence="1">
    <location>
        <begin position="22"/>
        <end position="34"/>
    </location>
</feature>
<sequence>MCLNGTGETVRSRSGEAGSGPAGPPGSPGRPRPWPTGFRRVADLSHVLSPTMPSWGEDKPRRENLGEPVPEGGFGFYLQQWTLSEHSGTHLDAPGHVIGGGRLVPDIRPDELLAPAAVIDIRARAAEDPDTTVTVDDVLAFERAHGRIPAGAAVLMHSGWSARWARGDDAVRGVAADGSWHFPGFGPEACEFLIERRGVVGVGVDTLSTDPGDSTDFPAHEVVGRADRWGLESLTGLEQLPPSGALISVGVMPGLDASGGPSRVLAMW</sequence>
<proteinExistence type="predicted"/>
<dbReference type="GO" id="GO:0019441">
    <property type="term" value="P:L-tryptophan catabolic process to kynurenine"/>
    <property type="evidence" value="ECO:0007669"/>
    <property type="project" value="InterPro"/>
</dbReference>
<dbReference type="Pfam" id="PF04199">
    <property type="entry name" value="Cyclase"/>
    <property type="match status" value="1"/>
</dbReference>
<dbReference type="GO" id="GO:0004061">
    <property type="term" value="F:arylformamidase activity"/>
    <property type="evidence" value="ECO:0007669"/>
    <property type="project" value="InterPro"/>
</dbReference>
<evidence type="ECO:0000313" key="2">
    <source>
        <dbReference type="EMBL" id="NKZ02119.1"/>
    </source>
</evidence>